<name>A0A139WQ51_9CYAN</name>
<comment type="caution">
    <text evidence="3">Lacks conserved residue(s) required for the propagation of feature annotation.</text>
</comment>
<dbReference type="OrthoDB" id="3827286at2"/>
<evidence type="ECO:0000259" key="5">
    <source>
        <dbReference type="PROSITE" id="PS50043"/>
    </source>
</evidence>
<dbReference type="InterPro" id="IPR001789">
    <property type="entry name" value="Sig_transdc_resp-reg_receiver"/>
</dbReference>
<dbReference type="InterPro" id="IPR000792">
    <property type="entry name" value="Tscrpt_reg_LuxR_C"/>
</dbReference>
<dbReference type="PROSITE" id="PS50043">
    <property type="entry name" value="HTH_LUXR_2"/>
    <property type="match status" value="1"/>
</dbReference>
<reference evidence="7 8" key="1">
    <citation type="journal article" date="2013" name="Genome Biol. Evol.">
        <title>Genomes of Stigonematalean cyanobacteria (subsection V) and the evolution of oxygenic photosynthesis from prokaryotes to plastids.</title>
        <authorList>
            <person name="Dagan T."/>
            <person name="Roettger M."/>
            <person name="Stucken K."/>
            <person name="Landan G."/>
            <person name="Koch R."/>
            <person name="Major P."/>
            <person name="Gould S.B."/>
            <person name="Goremykin V.V."/>
            <person name="Rippka R."/>
            <person name="Tandeau de Marsac N."/>
            <person name="Gugger M."/>
            <person name="Lockhart P.J."/>
            <person name="Allen J.F."/>
            <person name="Brune I."/>
            <person name="Maus I."/>
            <person name="Puhler A."/>
            <person name="Martin W.F."/>
        </authorList>
    </citation>
    <scope>NUCLEOTIDE SEQUENCE [LARGE SCALE GENOMIC DNA]</scope>
    <source>
        <strain evidence="7 8">PCC 7110</strain>
    </source>
</reference>
<evidence type="ECO:0000256" key="4">
    <source>
        <dbReference type="SAM" id="MobiDB-lite"/>
    </source>
</evidence>
<dbReference type="Pfam" id="PF00196">
    <property type="entry name" value="GerE"/>
    <property type="match status" value="1"/>
</dbReference>
<evidence type="ECO:0000313" key="8">
    <source>
        <dbReference type="Proteomes" id="UP000076925"/>
    </source>
</evidence>
<accession>A0A139WQ51</accession>
<evidence type="ECO:0000256" key="3">
    <source>
        <dbReference type="PROSITE-ProRule" id="PRU00169"/>
    </source>
</evidence>
<dbReference type="InterPro" id="IPR011006">
    <property type="entry name" value="CheY-like_superfamily"/>
</dbReference>
<protein>
    <submittedName>
        <fullName evidence="7">Two-component system response regulator</fullName>
    </submittedName>
</protein>
<keyword evidence="1" id="KW-0597">Phosphoprotein</keyword>
<dbReference type="PRINTS" id="PR00038">
    <property type="entry name" value="HTHLUXR"/>
</dbReference>
<organism evidence="7 8">
    <name type="scientific">Scytonema hofmannii PCC 7110</name>
    <dbReference type="NCBI Taxonomy" id="128403"/>
    <lineage>
        <taxon>Bacteria</taxon>
        <taxon>Bacillati</taxon>
        <taxon>Cyanobacteriota</taxon>
        <taxon>Cyanophyceae</taxon>
        <taxon>Nostocales</taxon>
        <taxon>Scytonemataceae</taxon>
        <taxon>Scytonema</taxon>
    </lineage>
</organism>
<dbReference type="Proteomes" id="UP000076925">
    <property type="component" value="Unassembled WGS sequence"/>
</dbReference>
<dbReference type="InterPro" id="IPR016032">
    <property type="entry name" value="Sig_transdc_resp-reg_C-effctor"/>
</dbReference>
<sequence>MKMISIFIIENDNMSRIGATAILSENQKFQVCGAKYGKEGLDIIASQKPDVVVINIDLPDMCGIEAISAIKHIHESARIVVMTANSDRDSIKAAIANGADCYYCKNNPKEEVGERFLEAIFAAYNNESWIDPTINRILIDSFRSKETEEKQISLLSEFSDKELTALKLVASGMKNDEVANVMYVSEGTVRSYLHNSFIKLGVNDRLNAIREGIRLGILTFADMKIEQEATYRSRKTRSSKNDQKNQNRQAQKDQDKSYQSYRGWAA</sequence>
<dbReference type="GO" id="GO:0000160">
    <property type="term" value="P:phosphorelay signal transduction system"/>
    <property type="evidence" value="ECO:0007669"/>
    <property type="project" value="InterPro"/>
</dbReference>
<dbReference type="PANTHER" id="PTHR43214">
    <property type="entry name" value="TWO-COMPONENT RESPONSE REGULATOR"/>
    <property type="match status" value="1"/>
</dbReference>
<evidence type="ECO:0000256" key="2">
    <source>
        <dbReference type="ARBA" id="ARBA00023125"/>
    </source>
</evidence>
<dbReference type="Gene3D" id="3.40.50.2300">
    <property type="match status" value="1"/>
</dbReference>
<evidence type="ECO:0000313" key="7">
    <source>
        <dbReference type="EMBL" id="KYC34545.1"/>
    </source>
</evidence>
<feature type="region of interest" description="Disordered" evidence="4">
    <location>
        <begin position="230"/>
        <end position="266"/>
    </location>
</feature>
<dbReference type="SUPFAM" id="SSF46894">
    <property type="entry name" value="C-terminal effector domain of the bipartite response regulators"/>
    <property type="match status" value="1"/>
</dbReference>
<dbReference type="CDD" id="cd17535">
    <property type="entry name" value="REC_NarL-like"/>
    <property type="match status" value="1"/>
</dbReference>
<dbReference type="InterPro" id="IPR058245">
    <property type="entry name" value="NreC/VraR/RcsB-like_REC"/>
</dbReference>
<dbReference type="SUPFAM" id="SSF52172">
    <property type="entry name" value="CheY-like"/>
    <property type="match status" value="1"/>
</dbReference>
<dbReference type="InterPro" id="IPR039420">
    <property type="entry name" value="WalR-like"/>
</dbReference>
<dbReference type="STRING" id="128403.WA1_51040"/>
<dbReference type="PROSITE" id="PS00622">
    <property type="entry name" value="HTH_LUXR_1"/>
    <property type="match status" value="1"/>
</dbReference>
<dbReference type="CDD" id="cd06170">
    <property type="entry name" value="LuxR_C_like"/>
    <property type="match status" value="1"/>
</dbReference>
<proteinExistence type="predicted"/>
<dbReference type="SMART" id="SM00448">
    <property type="entry name" value="REC"/>
    <property type="match status" value="1"/>
</dbReference>
<feature type="domain" description="Response regulatory" evidence="6">
    <location>
        <begin position="5"/>
        <end position="120"/>
    </location>
</feature>
<dbReference type="GO" id="GO:0003677">
    <property type="term" value="F:DNA binding"/>
    <property type="evidence" value="ECO:0007669"/>
    <property type="project" value="UniProtKB-KW"/>
</dbReference>
<keyword evidence="2" id="KW-0238">DNA-binding</keyword>
<dbReference type="SMART" id="SM00421">
    <property type="entry name" value="HTH_LUXR"/>
    <property type="match status" value="1"/>
</dbReference>
<evidence type="ECO:0000259" key="6">
    <source>
        <dbReference type="PROSITE" id="PS50110"/>
    </source>
</evidence>
<dbReference type="Pfam" id="PF00072">
    <property type="entry name" value="Response_reg"/>
    <property type="match status" value="1"/>
</dbReference>
<dbReference type="GO" id="GO:0006355">
    <property type="term" value="P:regulation of DNA-templated transcription"/>
    <property type="evidence" value="ECO:0007669"/>
    <property type="project" value="InterPro"/>
</dbReference>
<feature type="compositionally biased region" description="Basic and acidic residues" evidence="4">
    <location>
        <begin position="239"/>
        <end position="256"/>
    </location>
</feature>
<gene>
    <name evidence="7" type="ORF">WA1_51040</name>
</gene>
<evidence type="ECO:0000256" key="1">
    <source>
        <dbReference type="ARBA" id="ARBA00022553"/>
    </source>
</evidence>
<dbReference type="PROSITE" id="PS50110">
    <property type="entry name" value="RESPONSE_REGULATORY"/>
    <property type="match status" value="1"/>
</dbReference>
<dbReference type="EMBL" id="ANNX02000078">
    <property type="protein sequence ID" value="KYC34545.1"/>
    <property type="molecule type" value="Genomic_DNA"/>
</dbReference>
<comment type="caution">
    <text evidence="7">The sequence shown here is derived from an EMBL/GenBank/DDBJ whole genome shotgun (WGS) entry which is preliminary data.</text>
</comment>
<dbReference type="AlphaFoldDB" id="A0A139WQ51"/>
<feature type="domain" description="HTH luxR-type" evidence="5">
    <location>
        <begin position="151"/>
        <end position="216"/>
    </location>
</feature>
<keyword evidence="8" id="KW-1185">Reference proteome</keyword>